<protein>
    <submittedName>
        <fullName evidence="2">Uncharacterized protein</fullName>
    </submittedName>
</protein>
<comment type="caution">
    <text evidence="2">The sequence shown here is derived from an EMBL/GenBank/DDBJ whole genome shotgun (WGS) entry which is preliminary data.</text>
</comment>
<feature type="region of interest" description="Disordered" evidence="1">
    <location>
        <begin position="1"/>
        <end position="30"/>
    </location>
</feature>
<accession>X1FE61</accession>
<feature type="non-terminal residue" evidence="2">
    <location>
        <position position="1"/>
    </location>
</feature>
<organism evidence="2">
    <name type="scientific">marine sediment metagenome</name>
    <dbReference type="NCBI Taxonomy" id="412755"/>
    <lineage>
        <taxon>unclassified sequences</taxon>
        <taxon>metagenomes</taxon>
        <taxon>ecological metagenomes</taxon>
    </lineage>
</organism>
<evidence type="ECO:0000313" key="2">
    <source>
        <dbReference type="EMBL" id="GAH43277.1"/>
    </source>
</evidence>
<name>X1FE61_9ZZZZ</name>
<sequence length="30" mass="3411">IMKMKPPSGPKKQTQFKPNFKIPSTPKGLR</sequence>
<dbReference type="EMBL" id="BARU01011275">
    <property type="protein sequence ID" value="GAH43277.1"/>
    <property type="molecule type" value="Genomic_DNA"/>
</dbReference>
<dbReference type="AlphaFoldDB" id="X1FE61"/>
<reference evidence="2" key="1">
    <citation type="journal article" date="2014" name="Front. Microbiol.">
        <title>High frequency of phylogenetically diverse reductive dehalogenase-homologous genes in deep subseafloor sedimentary metagenomes.</title>
        <authorList>
            <person name="Kawai M."/>
            <person name="Futagami T."/>
            <person name="Toyoda A."/>
            <person name="Takaki Y."/>
            <person name="Nishi S."/>
            <person name="Hori S."/>
            <person name="Arai W."/>
            <person name="Tsubouchi T."/>
            <person name="Morono Y."/>
            <person name="Uchiyama I."/>
            <person name="Ito T."/>
            <person name="Fujiyama A."/>
            <person name="Inagaki F."/>
            <person name="Takami H."/>
        </authorList>
    </citation>
    <scope>NUCLEOTIDE SEQUENCE</scope>
    <source>
        <strain evidence="2">Expedition CK06-06</strain>
    </source>
</reference>
<gene>
    <name evidence="2" type="ORF">S03H2_21223</name>
</gene>
<proteinExistence type="predicted"/>
<evidence type="ECO:0000256" key="1">
    <source>
        <dbReference type="SAM" id="MobiDB-lite"/>
    </source>
</evidence>